<feature type="domain" description="Type I restriction modification DNA specificity" evidence="4">
    <location>
        <begin position="224"/>
        <end position="401"/>
    </location>
</feature>
<dbReference type="EMBL" id="SMAO01000001">
    <property type="protein sequence ID" value="TCT23836.1"/>
    <property type="molecule type" value="Genomic_DNA"/>
</dbReference>
<evidence type="ECO:0000256" key="2">
    <source>
        <dbReference type="ARBA" id="ARBA00022747"/>
    </source>
</evidence>
<dbReference type="GO" id="GO:0003677">
    <property type="term" value="F:DNA binding"/>
    <property type="evidence" value="ECO:0007669"/>
    <property type="project" value="UniProtKB-KW"/>
</dbReference>
<keyword evidence="2" id="KW-0680">Restriction system</keyword>
<protein>
    <submittedName>
        <fullName evidence="5">Type I restriction enzyme S subunit</fullName>
    </submittedName>
</protein>
<dbReference type="AlphaFoldDB" id="A0A4R3N6S7"/>
<reference evidence="5 6" key="1">
    <citation type="submission" date="2019-03" db="EMBL/GenBank/DDBJ databases">
        <title>Genomic Encyclopedia of Type Strains, Phase IV (KMG-IV): sequencing the most valuable type-strain genomes for metagenomic binning, comparative biology and taxonomic classification.</title>
        <authorList>
            <person name="Goeker M."/>
        </authorList>
    </citation>
    <scope>NUCLEOTIDE SEQUENCE [LARGE SCALE GENOMIC DNA]</scope>
    <source>
        <strain evidence="5 6">DSM 13587</strain>
    </source>
</reference>
<dbReference type="CDD" id="cd17282">
    <property type="entry name" value="RMtype1_S_Eco16444ORF1681_TRD1-CR1_like"/>
    <property type="match status" value="1"/>
</dbReference>
<dbReference type="Gene3D" id="3.90.220.20">
    <property type="entry name" value="DNA methylase specificity domains"/>
    <property type="match status" value="2"/>
</dbReference>
<evidence type="ECO:0000313" key="6">
    <source>
        <dbReference type="Proteomes" id="UP000295717"/>
    </source>
</evidence>
<dbReference type="InterPro" id="IPR000055">
    <property type="entry name" value="Restrct_endonuc_typeI_TRD"/>
</dbReference>
<dbReference type="Gene3D" id="1.10.287.1120">
    <property type="entry name" value="Bipartite methylase S protein"/>
    <property type="match status" value="1"/>
</dbReference>
<keyword evidence="6" id="KW-1185">Reference proteome</keyword>
<evidence type="ECO:0000256" key="3">
    <source>
        <dbReference type="ARBA" id="ARBA00023125"/>
    </source>
</evidence>
<dbReference type="PANTHER" id="PTHR30408">
    <property type="entry name" value="TYPE-1 RESTRICTION ENZYME ECOKI SPECIFICITY PROTEIN"/>
    <property type="match status" value="1"/>
</dbReference>
<feature type="domain" description="Type I restriction modification DNA specificity" evidence="4">
    <location>
        <begin position="21"/>
        <end position="175"/>
    </location>
</feature>
<dbReference type="InterPro" id="IPR052021">
    <property type="entry name" value="Type-I_RS_S_subunit"/>
</dbReference>
<evidence type="ECO:0000313" key="5">
    <source>
        <dbReference type="EMBL" id="TCT23836.1"/>
    </source>
</evidence>
<comment type="caution">
    <text evidence="5">The sequence shown here is derived from an EMBL/GenBank/DDBJ whole genome shotgun (WGS) entry which is preliminary data.</text>
</comment>
<proteinExistence type="inferred from homology"/>
<gene>
    <name evidence="5" type="ORF">EDC35_101150</name>
</gene>
<comment type="similarity">
    <text evidence="1">Belongs to the type-I restriction system S methylase family.</text>
</comment>
<dbReference type="CDD" id="cd17513">
    <property type="entry name" value="RMtype1_S_AveSPN6ORF1907P_TRD2-CR2_like"/>
    <property type="match status" value="1"/>
</dbReference>
<organism evidence="5 6">
    <name type="scientific">Thiobaca trueperi</name>
    <dbReference type="NCBI Taxonomy" id="127458"/>
    <lineage>
        <taxon>Bacteria</taxon>
        <taxon>Pseudomonadati</taxon>
        <taxon>Pseudomonadota</taxon>
        <taxon>Gammaproteobacteria</taxon>
        <taxon>Chromatiales</taxon>
        <taxon>Chromatiaceae</taxon>
        <taxon>Thiobaca</taxon>
    </lineage>
</organism>
<evidence type="ECO:0000256" key="1">
    <source>
        <dbReference type="ARBA" id="ARBA00010923"/>
    </source>
</evidence>
<dbReference type="Pfam" id="PF01420">
    <property type="entry name" value="Methylase_S"/>
    <property type="match status" value="2"/>
</dbReference>
<dbReference type="RefSeq" id="WP_132974933.1">
    <property type="nucleotide sequence ID" value="NZ_SMAO01000001.1"/>
</dbReference>
<name>A0A4R3N6S7_9GAMM</name>
<dbReference type="Proteomes" id="UP000295717">
    <property type="component" value="Unassembled WGS sequence"/>
</dbReference>
<dbReference type="GO" id="GO:0009307">
    <property type="term" value="P:DNA restriction-modification system"/>
    <property type="evidence" value="ECO:0007669"/>
    <property type="project" value="UniProtKB-KW"/>
</dbReference>
<dbReference type="SUPFAM" id="SSF116734">
    <property type="entry name" value="DNA methylase specificity domain"/>
    <property type="match status" value="2"/>
</dbReference>
<accession>A0A4R3N6S7</accession>
<keyword evidence="3" id="KW-0238">DNA-binding</keyword>
<dbReference type="OrthoDB" id="9798929at2"/>
<dbReference type="PANTHER" id="PTHR30408:SF12">
    <property type="entry name" value="TYPE I RESTRICTION ENZYME MJAVIII SPECIFICITY SUBUNIT"/>
    <property type="match status" value="1"/>
</dbReference>
<evidence type="ECO:0000259" key="4">
    <source>
        <dbReference type="Pfam" id="PF01420"/>
    </source>
</evidence>
<sequence length="428" mass="46861">MSDIDDDGWLESSFGALCLRIVNGGTPDTGNAAYWNGETPWITGADFTVNGVGEFRRFVSDIGILGSATSVVKAGNLIVVTRTGVGKIAIAPCDIAISQDITGVYIDTEKVETFFVYYLLSRELEQIKKLNQGTSINGIIRSDLEKHVVRFPAAKSAQIKIASILSSIDTAIEKTEALIAKYQQIKAGLMHDLFTRGVLPNGQLRPPREQAPELYQETAIGWIPRDWRVIRLEEIADVLRGKFTHRPRNDPAYYGGLHPFIQTGDVSASNGGIIKNYSQTLSEIGATVSQSFPAGTIAITIAANIADTGILGIPMFFPDSIVGAILNDAANCRFIELCIRRSKHKLDAMAPQSAQKNINLKDLRPLQIPYPFRVEQDLIAKRIDLVQAKIDIEKKARDKLNLKKLGLMQDLLTGKVPVKVDEADATDG</sequence>
<dbReference type="InterPro" id="IPR044946">
    <property type="entry name" value="Restrct_endonuc_typeI_TRD_sf"/>
</dbReference>